<protein>
    <submittedName>
        <fullName evidence="2">Reverse transcriptase</fullName>
    </submittedName>
</protein>
<reference evidence="2 3" key="1">
    <citation type="submission" date="2015-04" db="EMBL/GenBank/DDBJ databases">
        <title>Lasius niger genome sequencing.</title>
        <authorList>
            <person name="Konorov E.A."/>
            <person name="Nikitin M.A."/>
            <person name="Kirill M.V."/>
            <person name="Chang P."/>
        </authorList>
    </citation>
    <scope>NUCLEOTIDE SEQUENCE [LARGE SCALE GENOMIC DNA]</scope>
    <source>
        <tissue evidence="2">Whole</tissue>
    </source>
</reference>
<keyword evidence="2" id="KW-0695">RNA-directed DNA polymerase</keyword>
<gene>
    <name evidence="2" type="ORF">RF55_11563</name>
</gene>
<dbReference type="PANTHER" id="PTHR33273">
    <property type="entry name" value="DOMAIN-CONTAINING PROTEIN, PUTATIVE-RELATED"/>
    <property type="match status" value="1"/>
</dbReference>
<dbReference type="PANTHER" id="PTHR33273:SF4">
    <property type="entry name" value="ENDONUCLEASE_EXONUCLEASE_PHOSPHATASE DOMAIN-CONTAINING PROTEIN"/>
    <property type="match status" value="1"/>
</dbReference>
<dbReference type="InterPro" id="IPR005135">
    <property type="entry name" value="Endo/exonuclease/phosphatase"/>
</dbReference>
<dbReference type="InterPro" id="IPR036691">
    <property type="entry name" value="Endo/exonu/phosph_ase_sf"/>
</dbReference>
<organism evidence="2 3">
    <name type="scientific">Lasius niger</name>
    <name type="common">Black garden ant</name>
    <dbReference type="NCBI Taxonomy" id="67767"/>
    <lineage>
        <taxon>Eukaryota</taxon>
        <taxon>Metazoa</taxon>
        <taxon>Ecdysozoa</taxon>
        <taxon>Arthropoda</taxon>
        <taxon>Hexapoda</taxon>
        <taxon>Insecta</taxon>
        <taxon>Pterygota</taxon>
        <taxon>Neoptera</taxon>
        <taxon>Endopterygota</taxon>
        <taxon>Hymenoptera</taxon>
        <taxon>Apocrita</taxon>
        <taxon>Aculeata</taxon>
        <taxon>Formicoidea</taxon>
        <taxon>Formicidae</taxon>
        <taxon>Formicinae</taxon>
        <taxon>Lasius</taxon>
        <taxon>Lasius</taxon>
    </lineage>
</organism>
<dbReference type="AlphaFoldDB" id="A0A0J7KF96"/>
<name>A0A0J7KF96_LASNI</name>
<comment type="caution">
    <text evidence="2">The sequence shown here is derived from an EMBL/GenBank/DDBJ whole genome shotgun (WGS) entry which is preliminary data.</text>
</comment>
<keyword evidence="2" id="KW-0548">Nucleotidyltransferase</keyword>
<dbReference type="SUPFAM" id="SSF56219">
    <property type="entry name" value="DNase I-like"/>
    <property type="match status" value="1"/>
</dbReference>
<dbReference type="Gene3D" id="3.60.10.10">
    <property type="entry name" value="Endonuclease/exonuclease/phosphatase"/>
    <property type="match status" value="1"/>
</dbReference>
<accession>A0A0J7KF96</accession>
<dbReference type="Proteomes" id="UP000036403">
    <property type="component" value="Unassembled WGS sequence"/>
</dbReference>
<dbReference type="Pfam" id="PF14529">
    <property type="entry name" value="Exo_endo_phos_2"/>
    <property type="match status" value="1"/>
</dbReference>
<evidence type="ECO:0000313" key="2">
    <source>
        <dbReference type="EMBL" id="KMQ88876.1"/>
    </source>
</evidence>
<evidence type="ECO:0000313" key="3">
    <source>
        <dbReference type="Proteomes" id="UP000036403"/>
    </source>
</evidence>
<evidence type="ECO:0000259" key="1">
    <source>
        <dbReference type="Pfam" id="PF14529"/>
    </source>
</evidence>
<proteinExistence type="predicted"/>
<keyword evidence="2" id="KW-0808">Transferase</keyword>
<sequence>MQVGLVTRRGGPRPLWKQRMAVDVIQCNLNRGRRAQDLLMQQALEMKVGLCVIAEPSYIPKTTGWFYSDNNLAAIYHNGDNLGHTCKLVRRGTNFVAARLGNVHILSCYISPNVSIREYEVFLDDLTECIRILPGKILICGDFNAWSRLWGSAFTNRRGELVED</sequence>
<dbReference type="OrthoDB" id="7554057at2759"/>
<dbReference type="EMBL" id="LBMM01008440">
    <property type="protein sequence ID" value="KMQ88876.1"/>
    <property type="molecule type" value="Genomic_DNA"/>
</dbReference>
<dbReference type="PaxDb" id="67767-A0A0J7KF96"/>
<keyword evidence="3" id="KW-1185">Reference proteome</keyword>
<dbReference type="GO" id="GO:0003964">
    <property type="term" value="F:RNA-directed DNA polymerase activity"/>
    <property type="evidence" value="ECO:0007669"/>
    <property type="project" value="UniProtKB-KW"/>
</dbReference>
<feature type="domain" description="Endonuclease/exonuclease/phosphatase" evidence="1">
    <location>
        <begin position="104"/>
        <end position="161"/>
    </location>
</feature>